<proteinExistence type="predicted"/>
<dbReference type="EMBL" id="AAAIXK010000003">
    <property type="protein sequence ID" value="EAC5550228.1"/>
    <property type="molecule type" value="Genomic_DNA"/>
</dbReference>
<dbReference type="AlphaFoldDB" id="A0A9P1WUZ9"/>
<dbReference type="Proteomes" id="UP000365297">
    <property type="component" value="Unassembled WGS sequence"/>
</dbReference>
<dbReference type="RefSeq" id="WP_119877281.1">
    <property type="nucleotide sequence ID" value="NZ_PVUW01000011.1"/>
</dbReference>
<comment type="caution">
    <text evidence="1">The sequence shown here is derived from an EMBL/GenBank/DDBJ whole genome shotgun (WGS) entry which is preliminary data.</text>
</comment>
<evidence type="ECO:0000313" key="2">
    <source>
        <dbReference type="Proteomes" id="UP000365297"/>
    </source>
</evidence>
<protein>
    <recommendedName>
        <fullName evidence="3">Phage head-tail adapter protein</fullName>
    </recommendedName>
</protein>
<dbReference type="InterPro" id="IPR021146">
    <property type="entry name" value="Phage_gp6-like_head-tail"/>
</dbReference>
<gene>
    <name evidence="1" type="ORF">ARY78_07295</name>
</gene>
<reference evidence="1 2" key="1">
    <citation type="submission" date="2018-06" db="EMBL/GenBank/DDBJ databases">
        <authorList>
            <consortium name="GenomeTrakr: Next Generation Sequencing Network for Food Pathogen Tracability"/>
        </authorList>
    </citation>
    <scope>NUCLEOTIDE SEQUENCE [LARGE SCALE GENOMIC DNA]</scope>
    <source>
        <strain evidence="1 2">FDA00007096</strain>
    </source>
</reference>
<name>A0A9P1WUZ9_LISMN</name>
<dbReference type="Pfam" id="PF05135">
    <property type="entry name" value="Phage_connect_1"/>
    <property type="match status" value="1"/>
</dbReference>
<evidence type="ECO:0008006" key="3">
    <source>
        <dbReference type="Google" id="ProtNLM"/>
    </source>
</evidence>
<evidence type="ECO:0000313" key="1">
    <source>
        <dbReference type="EMBL" id="EAC5550228.1"/>
    </source>
</evidence>
<organism evidence="1 2">
    <name type="scientific">Listeria monocytogenes</name>
    <dbReference type="NCBI Taxonomy" id="1639"/>
    <lineage>
        <taxon>Bacteria</taxon>
        <taxon>Bacillati</taxon>
        <taxon>Bacillota</taxon>
        <taxon>Bacilli</taxon>
        <taxon>Bacillales</taxon>
        <taxon>Listeriaceae</taxon>
        <taxon>Listeria</taxon>
    </lineage>
</organism>
<accession>A0A9P1WUZ9</accession>
<sequence length="107" mass="12272">MTTTEQVLKLINGNQEEQISVIKELTEKRLKAMLREDTIPPQLDYIVTDVTLKRYNRIGNEGMSSYSQEGLSFSFPDSDFKEYVDEINQHLETNGNGLVKKGKVNFL</sequence>